<proteinExistence type="inferred from homology"/>
<comment type="caution">
    <text evidence="8">The sequence shown here is derived from an EMBL/GenBank/DDBJ whole genome shotgun (WGS) entry which is preliminary data.</text>
</comment>
<feature type="transmembrane region" description="Helical" evidence="6">
    <location>
        <begin position="82"/>
        <end position="100"/>
    </location>
</feature>
<evidence type="ECO:0000313" key="9">
    <source>
        <dbReference type="Proteomes" id="UP000712281"/>
    </source>
</evidence>
<evidence type="ECO:0000256" key="6">
    <source>
        <dbReference type="RuleBase" id="RU363077"/>
    </source>
</evidence>
<organism evidence="8 9">
    <name type="scientific">Brassica cretica</name>
    <name type="common">Mustard</name>
    <dbReference type="NCBI Taxonomy" id="69181"/>
    <lineage>
        <taxon>Eukaryota</taxon>
        <taxon>Viridiplantae</taxon>
        <taxon>Streptophyta</taxon>
        <taxon>Embryophyta</taxon>
        <taxon>Tracheophyta</taxon>
        <taxon>Spermatophyta</taxon>
        <taxon>Magnoliopsida</taxon>
        <taxon>eudicotyledons</taxon>
        <taxon>Gunneridae</taxon>
        <taxon>Pentapetalae</taxon>
        <taxon>rosids</taxon>
        <taxon>malvids</taxon>
        <taxon>Brassicales</taxon>
        <taxon>Brassicaceae</taxon>
        <taxon>Brassiceae</taxon>
        <taxon>Brassica</taxon>
    </lineage>
</organism>
<evidence type="ECO:0000259" key="7">
    <source>
        <dbReference type="Pfam" id="PF00892"/>
    </source>
</evidence>
<accession>A0A8S9FNX9</accession>
<evidence type="ECO:0000256" key="3">
    <source>
        <dbReference type="ARBA" id="ARBA00022692"/>
    </source>
</evidence>
<evidence type="ECO:0000256" key="4">
    <source>
        <dbReference type="ARBA" id="ARBA00022989"/>
    </source>
</evidence>
<dbReference type="GO" id="GO:0016020">
    <property type="term" value="C:membrane"/>
    <property type="evidence" value="ECO:0007669"/>
    <property type="project" value="UniProtKB-SubCell"/>
</dbReference>
<feature type="transmembrane region" description="Helical" evidence="6">
    <location>
        <begin position="193"/>
        <end position="213"/>
    </location>
</feature>
<feature type="transmembrane region" description="Helical" evidence="6">
    <location>
        <begin position="12"/>
        <end position="30"/>
    </location>
</feature>
<feature type="transmembrane region" description="Helical" evidence="6">
    <location>
        <begin position="234"/>
        <end position="257"/>
    </location>
</feature>
<evidence type="ECO:0000256" key="2">
    <source>
        <dbReference type="ARBA" id="ARBA00007635"/>
    </source>
</evidence>
<keyword evidence="5 6" id="KW-0472">Membrane</keyword>
<dbReference type="InterPro" id="IPR030184">
    <property type="entry name" value="WAT1-related"/>
</dbReference>
<protein>
    <recommendedName>
        <fullName evidence="6">WAT1-related protein</fullName>
    </recommendedName>
</protein>
<name>A0A8S9FNX9_BRACR</name>
<feature type="transmembrane region" description="Helical" evidence="6">
    <location>
        <begin position="106"/>
        <end position="132"/>
    </location>
</feature>
<gene>
    <name evidence="8" type="ORF">F2Q68_00019805</name>
</gene>
<comment type="subcellular location">
    <subcellularLocation>
        <location evidence="1 6">Membrane</location>
        <topology evidence="1 6">Multi-pass membrane protein</topology>
    </subcellularLocation>
</comment>
<dbReference type="AlphaFoldDB" id="A0A8S9FNX9"/>
<feature type="transmembrane region" description="Helical" evidence="6">
    <location>
        <begin position="144"/>
        <end position="164"/>
    </location>
</feature>
<dbReference type="Pfam" id="PF00892">
    <property type="entry name" value="EamA"/>
    <property type="match status" value="1"/>
</dbReference>
<evidence type="ECO:0000313" key="8">
    <source>
        <dbReference type="EMBL" id="KAF2535360.1"/>
    </source>
</evidence>
<dbReference type="InterPro" id="IPR000620">
    <property type="entry name" value="EamA_dom"/>
</dbReference>
<keyword evidence="4 6" id="KW-1133">Transmembrane helix</keyword>
<feature type="domain" description="EamA" evidence="7">
    <location>
        <begin position="17"/>
        <end position="154"/>
    </location>
</feature>
<dbReference type="Proteomes" id="UP000712281">
    <property type="component" value="Unassembled WGS sequence"/>
</dbReference>
<comment type="similarity">
    <text evidence="2 6">Belongs to the drug/metabolite transporter (DMT) superfamily. Plant drug/metabolite exporter (P-DME) (TC 2.A.7.4) family.</text>
</comment>
<evidence type="ECO:0000256" key="1">
    <source>
        <dbReference type="ARBA" id="ARBA00004141"/>
    </source>
</evidence>
<sequence>MGLMEARWENIVPFIAMALMEACTIALTILAKTALTGGMSPFVFIVYTNALGSLLLLPYSFFFHRDERDDEPFLTKPSVVRIFLLGFTGVFLYQNLAFLGLSYSSPIVVCAMGLQSPAFSFLLSIALGEGGLGWECKRTRGRVIGTLICFTGAFVEVIYLGPFIRPSPSSSPNSNFLTTISHYLTFFKNSDNWALGSLFLACATLSISIWNIIQGIFGSIIRTSVQVKCSKMKGPYYVPLFKPFGILWASIFGTSFFVNSLHYGSVLGAAIAGTGYLLIMWSQVQRDVQKDMMEEKVNHQLDSDDQITPLLLGNGDVDQV</sequence>
<evidence type="ECO:0000256" key="5">
    <source>
        <dbReference type="ARBA" id="ARBA00023136"/>
    </source>
</evidence>
<reference evidence="8" key="1">
    <citation type="submission" date="2019-12" db="EMBL/GenBank/DDBJ databases">
        <title>Genome sequencing and annotation of Brassica cretica.</title>
        <authorList>
            <person name="Studholme D.J."/>
            <person name="Sarris P.F."/>
        </authorList>
    </citation>
    <scope>NUCLEOTIDE SEQUENCE</scope>
    <source>
        <strain evidence="8">PFS-001/15</strain>
        <tissue evidence="8">Leaf</tissue>
    </source>
</reference>
<dbReference type="PANTHER" id="PTHR31218">
    <property type="entry name" value="WAT1-RELATED PROTEIN"/>
    <property type="match status" value="1"/>
</dbReference>
<dbReference type="GO" id="GO:0022857">
    <property type="term" value="F:transmembrane transporter activity"/>
    <property type="evidence" value="ECO:0007669"/>
    <property type="project" value="InterPro"/>
</dbReference>
<keyword evidence="3 6" id="KW-0812">Transmembrane</keyword>
<dbReference type="EMBL" id="QGKW02002228">
    <property type="protein sequence ID" value="KAF2535360.1"/>
    <property type="molecule type" value="Genomic_DNA"/>
</dbReference>
<feature type="transmembrane region" description="Helical" evidence="6">
    <location>
        <begin position="263"/>
        <end position="284"/>
    </location>
</feature>
<feature type="transmembrane region" description="Helical" evidence="6">
    <location>
        <begin position="42"/>
        <end position="62"/>
    </location>
</feature>